<dbReference type="GO" id="GO:0006817">
    <property type="term" value="P:phosphate ion transport"/>
    <property type="evidence" value="ECO:0007669"/>
    <property type="project" value="UniProtKB-KW"/>
</dbReference>
<dbReference type="EMBL" id="LIUT01000003">
    <property type="protein sequence ID" value="KOR82161.1"/>
    <property type="molecule type" value="Genomic_DNA"/>
</dbReference>
<dbReference type="Pfam" id="PF00528">
    <property type="entry name" value="BPD_transp_1"/>
    <property type="match status" value="1"/>
</dbReference>
<gene>
    <name evidence="9" type="ORF">AM231_17580</name>
</gene>
<evidence type="ECO:0000313" key="9">
    <source>
        <dbReference type="EMBL" id="KOR82161.1"/>
    </source>
</evidence>
<dbReference type="CDD" id="cd06261">
    <property type="entry name" value="TM_PBP2"/>
    <property type="match status" value="1"/>
</dbReference>
<reference evidence="10" key="1">
    <citation type="submission" date="2015-08" db="EMBL/GenBank/DDBJ databases">
        <title>Genome sequencing project for genomic taxonomy and phylogenomics of Bacillus-like bacteria.</title>
        <authorList>
            <person name="Liu B."/>
            <person name="Wang J."/>
            <person name="Zhu Y."/>
            <person name="Liu G."/>
            <person name="Chen Q."/>
            <person name="Chen Z."/>
            <person name="Lan J."/>
            <person name="Che J."/>
            <person name="Ge C."/>
            <person name="Shi H."/>
            <person name="Pan Z."/>
            <person name="Liu X."/>
        </authorList>
    </citation>
    <scope>NUCLEOTIDE SEQUENCE [LARGE SCALE GENOMIC DNA]</scope>
    <source>
        <strain evidence="10">FJAT-22460</strain>
    </source>
</reference>
<dbReference type="PATRIC" id="fig|1705565.3.peg.5448"/>
<dbReference type="GO" id="GO:0005886">
    <property type="term" value="C:plasma membrane"/>
    <property type="evidence" value="ECO:0007669"/>
    <property type="project" value="UniProtKB-SubCell"/>
</dbReference>
<keyword evidence="3 6" id="KW-0812">Transmembrane</keyword>
<name>A0A0M1NJ00_9BACL</name>
<evidence type="ECO:0000256" key="6">
    <source>
        <dbReference type="RuleBase" id="RU363032"/>
    </source>
</evidence>
<dbReference type="PROSITE" id="PS50928">
    <property type="entry name" value="ABC_TM1"/>
    <property type="match status" value="1"/>
</dbReference>
<evidence type="ECO:0000256" key="4">
    <source>
        <dbReference type="ARBA" id="ARBA00022989"/>
    </source>
</evidence>
<feature type="domain" description="ABC transmembrane type-1" evidence="8">
    <location>
        <begin position="87"/>
        <end position="299"/>
    </location>
</feature>
<comment type="subcellular location">
    <subcellularLocation>
        <location evidence="6">Cell membrane</location>
        <topology evidence="6">Multi-pass membrane protein</topology>
    </subcellularLocation>
    <subcellularLocation>
        <location evidence="1">Membrane</location>
        <topology evidence="1">Multi-pass membrane protein</topology>
    </subcellularLocation>
</comment>
<feature type="transmembrane region" description="Helical" evidence="6">
    <location>
        <begin position="123"/>
        <end position="142"/>
    </location>
</feature>
<protein>
    <recommendedName>
        <fullName evidence="7">Phosphate transport system permease protein</fullName>
    </recommendedName>
</protein>
<dbReference type="InterPro" id="IPR035906">
    <property type="entry name" value="MetI-like_sf"/>
</dbReference>
<feature type="transmembrane region" description="Helical" evidence="6">
    <location>
        <begin position="27"/>
        <end position="51"/>
    </location>
</feature>
<comment type="similarity">
    <text evidence="7">Belongs to the binding-protein-dependent transport system permease family. CysTW subfamily.</text>
</comment>
<evidence type="ECO:0000259" key="8">
    <source>
        <dbReference type="PROSITE" id="PS50928"/>
    </source>
</evidence>
<evidence type="ECO:0000256" key="2">
    <source>
        <dbReference type="ARBA" id="ARBA00022448"/>
    </source>
</evidence>
<comment type="function">
    <text evidence="7">Part of the binding-protein-dependent transport system for phosphate; probably responsible for the translocation of the substrate across the membrane.</text>
</comment>
<sequence length="310" mass="33486">MNKTSPLAVNTKSMTFRRSKTRTSDKIIPILLGLCAILSVFTTIGIVYTLLQESVIFFKEVPVWSFLTGTTWSPILPPKEFGVLPLLGGTLLITGIAILFAVPIGLACAIYLNEYAPARVRGIVKPVLEVLAGVPTIVYGYFALETVTPFLQKIFPNMGIFNALSAGIVVGIMILPMISSLSEDAMRAVPKSLRQGAYALGATRFEVALKIVLPAALSGVVSSFVLAFSRAIGETMIVTVAAGATPQLTLNPLDSIQTMTSYIVQVSMGDVPRGTIEYGTIFAVGLTLFVITFLLNILAQWVARRFREEY</sequence>
<keyword evidence="5 6" id="KW-0472">Membrane</keyword>
<feature type="transmembrane region" description="Helical" evidence="6">
    <location>
        <begin position="154"/>
        <end position="178"/>
    </location>
</feature>
<keyword evidence="7" id="KW-1003">Cell membrane</keyword>
<dbReference type="AlphaFoldDB" id="A0A0M1NJ00"/>
<dbReference type="Gene3D" id="1.10.3720.10">
    <property type="entry name" value="MetI-like"/>
    <property type="match status" value="1"/>
</dbReference>
<dbReference type="OrthoDB" id="9785113at2"/>
<keyword evidence="10" id="KW-1185">Reference proteome</keyword>
<evidence type="ECO:0000256" key="1">
    <source>
        <dbReference type="ARBA" id="ARBA00004141"/>
    </source>
</evidence>
<feature type="transmembrane region" description="Helical" evidence="6">
    <location>
        <begin position="278"/>
        <end position="299"/>
    </location>
</feature>
<organism evidence="9 10">
    <name type="scientific">Paenibacillus solani</name>
    <dbReference type="NCBI Taxonomy" id="1705565"/>
    <lineage>
        <taxon>Bacteria</taxon>
        <taxon>Bacillati</taxon>
        <taxon>Bacillota</taxon>
        <taxon>Bacilli</taxon>
        <taxon>Bacillales</taxon>
        <taxon>Paenibacillaceae</taxon>
        <taxon>Paenibacillus</taxon>
    </lineage>
</organism>
<dbReference type="SUPFAM" id="SSF161098">
    <property type="entry name" value="MetI-like"/>
    <property type="match status" value="1"/>
</dbReference>
<evidence type="ECO:0000256" key="3">
    <source>
        <dbReference type="ARBA" id="ARBA00022692"/>
    </source>
</evidence>
<dbReference type="InterPro" id="IPR011864">
    <property type="entry name" value="Phosphate_PstC"/>
</dbReference>
<dbReference type="PANTHER" id="PTHR42727">
    <property type="entry name" value="PHOSPHATE TRANSPORT SYSTEM PERMEASE PROTEIN"/>
    <property type="match status" value="1"/>
</dbReference>
<keyword evidence="2 6" id="KW-0813">Transport</keyword>
<dbReference type="PANTHER" id="PTHR42727:SF1">
    <property type="entry name" value="PHOSPHATE TRANSPORT SYSTEM PERMEASE"/>
    <property type="match status" value="1"/>
</dbReference>
<feature type="transmembrane region" description="Helical" evidence="6">
    <location>
        <begin position="207"/>
        <end position="228"/>
    </location>
</feature>
<accession>A0A0M1NJ00</accession>
<evidence type="ECO:0000313" key="10">
    <source>
        <dbReference type="Proteomes" id="UP000036932"/>
    </source>
</evidence>
<proteinExistence type="inferred from homology"/>
<evidence type="ECO:0000256" key="7">
    <source>
        <dbReference type="RuleBase" id="RU363054"/>
    </source>
</evidence>
<dbReference type="Proteomes" id="UP000036932">
    <property type="component" value="Unassembled WGS sequence"/>
</dbReference>
<keyword evidence="4 6" id="KW-1133">Transmembrane helix</keyword>
<comment type="caution">
    <text evidence="9">The sequence shown here is derived from an EMBL/GenBank/DDBJ whole genome shotgun (WGS) entry which is preliminary data.</text>
</comment>
<keyword evidence="7" id="KW-0592">Phosphate transport</keyword>
<dbReference type="InterPro" id="IPR000515">
    <property type="entry name" value="MetI-like"/>
</dbReference>
<dbReference type="GO" id="GO:0005315">
    <property type="term" value="F:phosphate transmembrane transporter activity"/>
    <property type="evidence" value="ECO:0007669"/>
    <property type="project" value="InterPro"/>
</dbReference>
<dbReference type="NCBIfam" id="TIGR02138">
    <property type="entry name" value="phosphate_pstC"/>
    <property type="match status" value="1"/>
</dbReference>
<evidence type="ECO:0000256" key="5">
    <source>
        <dbReference type="ARBA" id="ARBA00023136"/>
    </source>
</evidence>
<feature type="transmembrane region" description="Helical" evidence="6">
    <location>
        <begin position="86"/>
        <end position="111"/>
    </location>
</feature>